<evidence type="ECO:0000256" key="2">
    <source>
        <dbReference type="SAM" id="Phobius"/>
    </source>
</evidence>
<keyword evidence="2" id="KW-0472">Membrane</keyword>
<organism evidence="3 4">
    <name type="scientific">Flexivirga alba</name>
    <dbReference type="NCBI Taxonomy" id="702742"/>
    <lineage>
        <taxon>Bacteria</taxon>
        <taxon>Bacillati</taxon>
        <taxon>Actinomycetota</taxon>
        <taxon>Actinomycetes</taxon>
        <taxon>Micrococcales</taxon>
        <taxon>Dermacoccaceae</taxon>
        <taxon>Flexivirga</taxon>
    </lineage>
</organism>
<proteinExistence type="predicted"/>
<name>A0ABW2ACS5_9MICO</name>
<dbReference type="Proteomes" id="UP001596298">
    <property type="component" value="Unassembled WGS sequence"/>
</dbReference>
<gene>
    <name evidence="3" type="ORF">ACFQDH_05180</name>
</gene>
<feature type="compositionally biased region" description="Low complexity" evidence="1">
    <location>
        <begin position="283"/>
        <end position="292"/>
    </location>
</feature>
<feature type="region of interest" description="Disordered" evidence="1">
    <location>
        <begin position="259"/>
        <end position="342"/>
    </location>
</feature>
<feature type="transmembrane region" description="Helical" evidence="2">
    <location>
        <begin position="421"/>
        <end position="441"/>
    </location>
</feature>
<feature type="region of interest" description="Disordered" evidence="1">
    <location>
        <begin position="464"/>
        <end position="492"/>
    </location>
</feature>
<evidence type="ECO:0000313" key="3">
    <source>
        <dbReference type="EMBL" id="MFC6704677.1"/>
    </source>
</evidence>
<protein>
    <recommendedName>
        <fullName evidence="5">Protein kinase domain-containing protein</fullName>
    </recommendedName>
</protein>
<evidence type="ECO:0000313" key="4">
    <source>
        <dbReference type="Proteomes" id="UP001596298"/>
    </source>
</evidence>
<dbReference type="InterPro" id="IPR008979">
    <property type="entry name" value="Galactose-bd-like_sf"/>
</dbReference>
<accession>A0ABW2ACS5</accession>
<reference evidence="4" key="1">
    <citation type="journal article" date="2019" name="Int. J. Syst. Evol. Microbiol.">
        <title>The Global Catalogue of Microorganisms (GCM) 10K type strain sequencing project: providing services to taxonomists for standard genome sequencing and annotation.</title>
        <authorList>
            <consortium name="The Broad Institute Genomics Platform"/>
            <consortium name="The Broad Institute Genome Sequencing Center for Infectious Disease"/>
            <person name="Wu L."/>
            <person name="Ma J."/>
        </authorList>
    </citation>
    <scope>NUCLEOTIDE SEQUENCE [LARGE SCALE GENOMIC DNA]</scope>
    <source>
        <strain evidence="4">CCUG 58127</strain>
    </source>
</reference>
<feature type="compositionally biased region" description="Low complexity" evidence="1">
    <location>
        <begin position="464"/>
        <end position="476"/>
    </location>
</feature>
<evidence type="ECO:0000256" key="1">
    <source>
        <dbReference type="SAM" id="MobiDB-lite"/>
    </source>
</evidence>
<comment type="caution">
    <text evidence="3">The sequence shown here is derived from an EMBL/GenBank/DDBJ whole genome shotgun (WGS) entry which is preliminary data.</text>
</comment>
<sequence length="621" mass="64430">MCACPRWARVVIGAALGRCPYREQGAKVHVRAIGENTVLAQRYTLTRKLAGRADQELWIATDSTLGREVTATVFPADFDHAEAALDSARRAAGVEDRHLPRVLDVGRENGTAYVITEALHGAESIAAALQFDPLPAEEVRRMVGEAASGLGAASARGLHHLQLTPHDIVSSPDGAVSVLGLPTDAALAGADDLSSEEASRADTVALVQIVYAGLTRRWPGEESVPGLQNVSRRADGELPAPSDLVSGVPGDLDTLCRTTLGADEGPRTPGELARQLAPWSSERVTTSTRRMTGSGGKSAATLQAVPGGDRSSTAPTRPAARRDNSAATDETDGAGRTTAGTARVKAALPKVGVASAAGTAAEVDNSDETAQISPDVLMQARERTAVPPEDDDYDPSYTELEPPVPGLVGHGYEPDHQSSRLALLLVVLLVVVAVIFAAIGLHGIGGSSSPGTAASSVASQSAKASSSSSARKSTSQKPAATPLAIQRTTSYGVNGGDNSGLAAKATDNDPSSYWNSYNYRTADGRSAGSGTGILLNLGSVKSVKNVKITTTGGPSTIKFFVSDTIQPVSTRQPTATLTGSGTQTAQLGGAKAQYITIWVTKLSLQSDSQFQERINDVKVYP</sequence>
<dbReference type="RefSeq" id="WP_382399133.1">
    <property type="nucleotide sequence ID" value="NZ_JBHSWH010000001.1"/>
</dbReference>
<dbReference type="InterPro" id="IPR011009">
    <property type="entry name" value="Kinase-like_dom_sf"/>
</dbReference>
<dbReference type="Gene3D" id="2.60.120.260">
    <property type="entry name" value="Galactose-binding domain-like"/>
    <property type="match status" value="1"/>
</dbReference>
<dbReference type="EMBL" id="JBHSWH010000001">
    <property type="protein sequence ID" value="MFC6704677.1"/>
    <property type="molecule type" value="Genomic_DNA"/>
</dbReference>
<dbReference type="Gene3D" id="3.30.200.20">
    <property type="entry name" value="Phosphorylase Kinase, domain 1"/>
    <property type="match status" value="1"/>
</dbReference>
<dbReference type="SUPFAM" id="SSF56112">
    <property type="entry name" value="Protein kinase-like (PK-like)"/>
    <property type="match status" value="1"/>
</dbReference>
<keyword evidence="4" id="KW-1185">Reference proteome</keyword>
<keyword evidence="2" id="KW-0812">Transmembrane</keyword>
<dbReference type="CDD" id="cd13973">
    <property type="entry name" value="PK_MviN-like"/>
    <property type="match status" value="1"/>
</dbReference>
<evidence type="ECO:0008006" key="5">
    <source>
        <dbReference type="Google" id="ProtNLM"/>
    </source>
</evidence>
<keyword evidence="2" id="KW-1133">Transmembrane helix</keyword>
<dbReference type="Gene3D" id="1.10.510.10">
    <property type="entry name" value="Transferase(Phosphotransferase) domain 1"/>
    <property type="match status" value="1"/>
</dbReference>
<dbReference type="SUPFAM" id="SSF49785">
    <property type="entry name" value="Galactose-binding domain-like"/>
    <property type="match status" value="1"/>
</dbReference>